<dbReference type="InterPro" id="IPR013078">
    <property type="entry name" value="His_Pase_superF_clade-1"/>
</dbReference>
<accession>A0A179B6X9</accession>
<evidence type="ECO:0000313" key="4">
    <source>
        <dbReference type="Proteomes" id="UP000078368"/>
    </source>
</evidence>
<dbReference type="AlphaFoldDB" id="A0A179B6X9"/>
<protein>
    <recommendedName>
        <fullName evidence="5">Phosphoglycerate mutase</fullName>
    </recommendedName>
</protein>
<feature type="binding site" evidence="2">
    <location>
        <begin position="10"/>
        <end position="17"/>
    </location>
    <ligand>
        <name>substrate</name>
    </ligand>
</feature>
<dbReference type="SMART" id="SM00855">
    <property type="entry name" value="PGAM"/>
    <property type="match status" value="1"/>
</dbReference>
<dbReference type="GO" id="GO:0005737">
    <property type="term" value="C:cytoplasm"/>
    <property type="evidence" value="ECO:0007669"/>
    <property type="project" value="TreeGrafter"/>
</dbReference>
<reference evidence="3 4" key="1">
    <citation type="submission" date="2016-04" db="EMBL/GenBank/DDBJ databases">
        <title>Peptidophaga gingivicola gen. nov., sp. nov., isolated from human subgingival plaque.</title>
        <authorList>
            <person name="Beall C.J."/>
            <person name="Mokrzan E.M."/>
            <person name="Griffen A.L."/>
            <person name="Leys E.J."/>
        </authorList>
    </citation>
    <scope>NUCLEOTIDE SEQUENCE [LARGE SCALE GENOMIC DNA]</scope>
    <source>
        <strain evidence="3 4">BA112</strain>
    </source>
</reference>
<feature type="active site" description="Proton donor/acceptor" evidence="1">
    <location>
        <position position="84"/>
    </location>
</feature>
<organism evidence="3 4">
    <name type="scientific">Peptidiphaga gingivicola</name>
    <dbReference type="NCBI Taxonomy" id="2741497"/>
    <lineage>
        <taxon>Bacteria</taxon>
        <taxon>Bacillati</taxon>
        <taxon>Actinomycetota</taxon>
        <taxon>Actinomycetes</taxon>
        <taxon>Actinomycetales</taxon>
        <taxon>Actinomycetaceae</taxon>
        <taxon>Peptidiphaga</taxon>
    </lineage>
</organism>
<evidence type="ECO:0000256" key="2">
    <source>
        <dbReference type="PIRSR" id="PIRSR613078-2"/>
    </source>
</evidence>
<dbReference type="Pfam" id="PF00300">
    <property type="entry name" value="His_Phos_1"/>
    <property type="match status" value="1"/>
</dbReference>
<evidence type="ECO:0000313" key="3">
    <source>
        <dbReference type="EMBL" id="OAP86784.1"/>
    </source>
</evidence>
<dbReference type="OrthoDB" id="4697614at2"/>
<name>A0A179B6X9_9ACTO</name>
<dbReference type="Proteomes" id="UP000078368">
    <property type="component" value="Unassembled WGS sequence"/>
</dbReference>
<dbReference type="GO" id="GO:0016791">
    <property type="term" value="F:phosphatase activity"/>
    <property type="evidence" value="ECO:0007669"/>
    <property type="project" value="TreeGrafter"/>
</dbReference>
<feature type="active site" description="Tele-phosphohistidine intermediate" evidence="1">
    <location>
        <position position="11"/>
    </location>
</feature>
<gene>
    <name evidence="3" type="ORF">A4H34_06655</name>
</gene>
<keyword evidence="4" id="KW-1185">Reference proteome</keyword>
<sequence>MSASRVVLWRHGQTDMNLTGRIQGARDFSLNDTGLRQAREAAAALAPLEPSLIVSSPLARARQTAEALSSLVGVDVEADDRLKERSFGLFEGLTGAEIEERFPEQYRAWRQAKEPEGVGAERQADVGRRASRAIEDWAAKTNGTLVVASHGAAIKLATISLLGEAPGEWMGLKVMSNCNWAILEPLRVGPPAWRIAAYNVGVGESDEVRTPTQ</sequence>
<dbReference type="InterPro" id="IPR050275">
    <property type="entry name" value="PGM_Phosphatase"/>
</dbReference>
<dbReference type="Gene3D" id="3.40.50.1240">
    <property type="entry name" value="Phosphoglycerate mutase-like"/>
    <property type="match status" value="1"/>
</dbReference>
<dbReference type="SUPFAM" id="SSF53254">
    <property type="entry name" value="Phosphoglycerate mutase-like"/>
    <property type="match status" value="1"/>
</dbReference>
<dbReference type="PROSITE" id="PS00175">
    <property type="entry name" value="PG_MUTASE"/>
    <property type="match status" value="1"/>
</dbReference>
<evidence type="ECO:0008006" key="5">
    <source>
        <dbReference type="Google" id="ProtNLM"/>
    </source>
</evidence>
<feature type="binding site" evidence="2">
    <location>
        <position position="60"/>
    </location>
    <ligand>
        <name>substrate</name>
    </ligand>
</feature>
<dbReference type="RefSeq" id="WP_064231451.1">
    <property type="nucleotide sequence ID" value="NZ_LVZK01000001.1"/>
</dbReference>
<dbReference type="InterPro" id="IPR001345">
    <property type="entry name" value="PG/BPGM_mutase_AS"/>
</dbReference>
<proteinExistence type="predicted"/>
<dbReference type="PANTHER" id="PTHR48100:SF62">
    <property type="entry name" value="GLUCOSYL-3-PHOSPHOGLYCERATE PHOSPHATASE"/>
    <property type="match status" value="1"/>
</dbReference>
<dbReference type="STRING" id="1823756.A4H34_06655"/>
<dbReference type="EMBL" id="LVZK01000001">
    <property type="protein sequence ID" value="OAP86784.1"/>
    <property type="molecule type" value="Genomic_DNA"/>
</dbReference>
<evidence type="ECO:0000256" key="1">
    <source>
        <dbReference type="PIRSR" id="PIRSR613078-1"/>
    </source>
</evidence>
<dbReference type="PANTHER" id="PTHR48100">
    <property type="entry name" value="BROAD-SPECIFICITY PHOSPHATASE YOR283W-RELATED"/>
    <property type="match status" value="1"/>
</dbReference>
<comment type="caution">
    <text evidence="3">The sequence shown here is derived from an EMBL/GenBank/DDBJ whole genome shotgun (WGS) entry which is preliminary data.</text>
</comment>
<dbReference type="InterPro" id="IPR029033">
    <property type="entry name" value="His_PPase_superfam"/>
</dbReference>
<dbReference type="CDD" id="cd07067">
    <property type="entry name" value="HP_PGM_like"/>
    <property type="match status" value="1"/>
</dbReference>